<reference evidence="5 6" key="1">
    <citation type="submission" date="2020-04" db="EMBL/GenBank/DDBJ databases">
        <title>Collinsella sp. KGMB02528 nov., an anaerobic actinobacterium isolated from human feces.</title>
        <authorList>
            <person name="Han K.-I."/>
            <person name="Eom M.K."/>
            <person name="Kim J.-S."/>
            <person name="Lee K.C."/>
            <person name="Suh M.K."/>
            <person name="Park S.-H."/>
            <person name="Lee J.H."/>
            <person name="Kang S.W."/>
            <person name="Park J.-E."/>
            <person name="Oh B.S."/>
            <person name="Yu S.Y."/>
            <person name="Choi S.-H."/>
            <person name="Lee D.H."/>
            <person name="Yoon H."/>
            <person name="Kim B.-Y."/>
            <person name="Lee J.H."/>
            <person name="Lee J.-S."/>
        </authorList>
    </citation>
    <scope>NUCLEOTIDE SEQUENCE [LARGE SCALE GENOMIC DNA]</scope>
    <source>
        <strain evidence="5 6">KGMB02528</strain>
    </source>
</reference>
<accession>A0A7X9UBP9</accession>
<dbReference type="SUPFAM" id="SSF55174">
    <property type="entry name" value="Alpha-L RNA-binding motif"/>
    <property type="match status" value="1"/>
</dbReference>
<comment type="similarity">
    <text evidence="2">Belongs to the TlyA family.</text>
</comment>
<dbReference type="InterPro" id="IPR029063">
    <property type="entry name" value="SAM-dependent_MTases_sf"/>
</dbReference>
<sequence>MKRRRLDDEMIAQGICQTRDDALRMCMAGLVSCAGERFSSPAVRVEIGCDLHVKGRIPYVSRGGLKLSGALDAFLVDVHDLNCLDIGCSSGGFTDCLLKRGARRVVSVDVGHAQFDWSLRNDKRVDLHERTNIVDLPAQGFNSSFDLAVCDVSFTSIRTILPATLELLAPHGAFVSLVKPQFEAQAHEVGEGGIVRDPKVHARVLAQTIDLFAGHGLYPVDICASPIHGAKGNREFFIYGDRVRFADSSSNDVRLQVSRLKEKTEEL</sequence>
<dbReference type="GO" id="GO:0032259">
    <property type="term" value="P:methylation"/>
    <property type="evidence" value="ECO:0007669"/>
    <property type="project" value="UniProtKB-KW"/>
</dbReference>
<dbReference type="PIRSF" id="PIRSF005578">
    <property type="entry name" value="TlyA"/>
    <property type="match status" value="1"/>
</dbReference>
<proteinExistence type="inferred from homology"/>
<evidence type="ECO:0000259" key="4">
    <source>
        <dbReference type="Pfam" id="PF01728"/>
    </source>
</evidence>
<dbReference type="NCBIfam" id="TIGR00478">
    <property type="entry name" value="tly"/>
    <property type="match status" value="1"/>
</dbReference>
<dbReference type="RefSeq" id="WP_169277209.1">
    <property type="nucleotide sequence ID" value="NZ_JABBCP010000002.1"/>
</dbReference>
<dbReference type="AlphaFoldDB" id="A0A7X9UBP9"/>
<keyword evidence="6" id="KW-1185">Reference proteome</keyword>
<dbReference type="GO" id="GO:0003723">
    <property type="term" value="F:RNA binding"/>
    <property type="evidence" value="ECO:0007669"/>
    <property type="project" value="UniProtKB-KW"/>
</dbReference>
<organism evidence="5 6">
    <name type="scientific">Collinsella acetigenes</name>
    <dbReference type="NCBI Taxonomy" id="2713419"/>
    <lineage>
        <taxon>Bacteria</taxon>
        <taxon>Bacillati</taxon>
        <taxon>Actinomycetota</taxon>
        <taxon>Coriobacteriia</taxon>
        <taxon>Coriobacteriales</taxon>
        <taxon>Coriobacteriaceae</taxon>
        <taxon>Collinsella</taxon>
    </lineage>
</organism>
<dbReference type="CDD" id="cd02440">
    <property type="entry name" value="AdoMet_MTases"/>
    <property type="match status" value="1"/>
</dbReference>
<dbReference type="Proteomes" id="UP000546970">
    <property type="component" value="Unassembled WGS sequence"/>
</dbReference>
<gene>
    <name evidence="5" type="ORF">HF320_04325</name>
</gene>
<dbReference type="InterPro" id="IPR036986">
    <property type="entry name" value="S4_RNA-bd_sf"/>
</dbReference>
<dbReference type="PANTHER" id="PTHR32319:SF0">
    <property type="entry name" value="BACTERIAL HEMOLYSIN-LIKE PROTEIN"/>
    <property type="match status" value="1"/>
</dbReference>
<protein>
    <submittedName>
        <fullName evidence="5">TlyA family RNA methyltransferase</fullName>
    </submittedName>
</protein>
<dbReference type="GO" id="GO:0008168">
    <property type="term" value="F:methyltransferase activity"/>
    <property type="evidence" value="ECO:0007669"/>
    <property type="project" value="UniProtKB-KW"/>
</dbReference>
<dbReference type="InterPro" id="IPR002877">
    <property type="entry name" value="RNA_MeTrfase_FtsJ_dom"/>
</dbReference>
<keyword evidence="5" id="KW-0808">Transferase</keyword>
<keyword evidence="5" id="KW-0489">Methyltransferase</keyword>
<dbReference type="Gene3D" id="3.40.50.150">
    <property type="entry name" value="Vaccinia Virus protein VP39"/>
    <property type="match status" value="1"/>
</dbReference>
<evidence type="ECO:0000313" key="5">
    <source>
        <dbReference type="EMBL" id="NMF55556.1"/>
    </source>
</evidence>
<dbReference type="PROSITE" id="PS50889">
    <property type="entry name" value="S4"/>
    <property type="match status" value="1"/>
</dbReference>
<feature type="domain" description="Ribosomal RNA methyltransferase FtsJ" evidence="4">
    <location>
        <begin position="59"/>
        <end position="241"/>
    </location>
</feature>
<dbReference type="SUPFAM" id="SSF53335">
    <property type="entry name" value="S-adenosyl-L-methionine-dependent methyltransferases"/>
    <property type="match status" value="1"/>
</dbReference>
<dbReference type="InterPro" id="IPR004538">
    <property type="entry name" value="Hemolysin_A/TlyA"/>
</dbReference>
<evidence type="ECO:0000256" key="3">
    <source>
        <dbReference type="PROSITE-ProRule" id="PRU00182"/>
    </source>
</evidence>
<dbReference type="PANTHER" id="PTHR32319">
    <property type="entry name" value="BACTERIAL HEMOLYSIN-LIKE PROTEIN"/>
    <property type="match status" value="1"/>
</dbReference>
<keyword evidence="1 3" id="KW-0694">RNA-binding</keyword>
<evidence type="ECO:0000313" key="6">
    <source>
        <dbReference type="Proteomes" id="UP000546970"/>
    </source>
</evidence>
<dbReference type="Gene3D" id="3.10.290.10">
    <property type="entry name" value="RNA-binding S4 domain"/>
    <property type="match status" value="1"/>
</dbReference>
<evidence type="ECO:0000256" key="1">
    <source>
        <dbReference type="ARBA" id="ARBA00022884"/>
    </source>
</evidence>
<name>A0A7X9UBP9_9ACTN</name>
<evidence type="ECO:0000256" key="2">
    <source>
        <dbReference type="ARBA" id="ARBA00029460"/>
    </source>
</evidence>
<comment type="caution">
    <text evidence="5">The sequence shown here is derived from an EMBL/GenBank/DDBJ whole genome shotgun (WGS) entry which is preliminary data.</text>
</comment>
<dbReference type="Pfam" id="PF01728">
    <property type="entry name" value="FtsJ"/>
    <property type="match status" value="1"/>
</dbReference>
<dbReference type="InterPro" id="IPR047048">
    <property type="entry name" value="TlyA"/>
</dbReference>
<dbReference type="EMBL" id="JABBCP010000002">
    <property type="protein sequence ID" value="NMF55556.1"/>
    <property type="molecule type" value="Genomic_DNA"/>
</dbReference>